<feature type="region of interest" description="Disordered" evidence="1">
    <location>
        <begin position="76"/>
        <end position="117"/>
    </location>
</feature>
<gene>
    <name evidence="2" type="ORF">Amon01_000746900</name>
</gene>
<dbReference type="EMBL" id="BSXU01005570">
    <property type="protein sequence ID" value="GMG54671.1"/>
    <property type="molecule type" value="Genomic_DNA"/>
</dbReference>
<reference evidence="2" key="1">
    <citation type="submission" date="2023-04" db="EMBL/GenBank/DDBJ databases">
        <title>Ambrosiozyma monospora NBRC 1965.</title>
        <authorList>
            <person name="Ichikawa N."/>
            <person name="Sato H."/>
            <person name="Tonouchi N."/>
        </authorList>
    </citation>
    <scope>NUCLEOTIDE SEQUENCE</scope>
    <source>
        <strain evidence="2">NBRC 1965</strain>
    </source>
</reference>
<feature type="compositionally biased region" description="Low complexity" evidence="1">
    <location>
        <begin position="34"/>
        <end position="46"/>
    </location>
</feature>
<feature type="compositionally biased region" description="Low complexity" evidence="1">
    <location>
        <begin position="80"/>
        <end position="96"/>
    </location>
</feature>
<evidence type="ECO:0000256" key="1">
    <source>
        <dbReference type="SAM" id="MobiDB-lite"/>
    </source>
</evidence>
<accession>A0A9W6Z5A2</accession>
<feature type="region of interest" description="Disordered" evidence="1">
    <location>
        <begin position="22"/>
        <end position="46"/>
    </location>
</feature>
<proteinExistence type="predicted"/>
<feature type="compositionally biased region" description="Basic residues" evidence="1">
    <location>
        <begin position="376"/>
        <end position="393"/>
    </location>
</feature>
<name>A0A9W6Z5A2_AMBMO</name>
<dbReference type="AlphaFoldDB" id="A0A9W6Z5A2"/>
<organism evidence="2 3">
    <name type="scientific">Ambrosiozyma monospora</name>
    <name type="common">Yeast</name>
    <name type="synonym">Endomycopsis monosporus</name>
    <dbReference type="NCBI Taxonomy" id="43982"/>
    <lineage>
        <taxon>Eukaryota</taxon>
        <taxon>Fungi</taxon>
        <taxon>Dikarya</taxon>
        <taxon>Ascomycota</taxon>
        <taxon>Saccharomycotina</taxon>
        <taxon>Pichiomycetes</taxon>
        <taxon>Pichiales</taxon>
        <taxon>Pichiaceae</taxon>
        <taxon>Ambrosiozyma</taxon>
    </lineage>
</organism>
<feature type="region of interest" description="Disordered" evidence="1">
    <location>
        <begin position="357"/>
        <end position="393"/>
    </location>
</feature>
<dbReference type="Proteomes" id="UP001165063">
    <property type="component" value="Unassembled WGS sequence"/>
</dbReference>
<evidence type="ECO:0000313" key="2">
    <source>
        <dbReference type="EMBL" id="GMG54671.1"/>
    </source>
</evidence>
<sequence>MMEVVSFNSNNHHIHTLSEFEITSSKQQEPPPQSQQQSQAQAQQQAQSKTYVTESLKHTLYSKKCTLLTISRRQSQRFNSESSAKSSQSSQCSTLSDPESHSHDEDRAMSTTNSSSTSISNFACFSSQDESISLTTNSTNSSVRCLPDASSQYSPFLNDCAIISDDEDDVVHWDSYDDFITKEHAHAHAKSAGSCLDAPFAGSSSVFSGFSGFTKVTDGCHPLAISEEGEEEEELVAAVVSANTHKAKKQSVASISVAQSSFNSFVKPFSNFMKKTSDSLYLATSAIHTSTIPFTAATTTTLSVQNDHFNFKEFSTFTPYPCSSSPLPDVELQTFKIHNTTRPKATHHKNNPLYASTTASASASGSGSAPGSCRASSRRSKHNHNHNHNHHRYPKYNSEFLRLAALDNSFYCADFPQITPAALNRLYLGYRELGLYTSIHQFMTRFKKLEFDGSLDFDDFCDVLEVGLVLKDRVWRGFTKLAEEVENGNENDGRSGCGCGCYVDRYGRMTSEYLPWCRAEDCTQRDRSGFKPCGMLSNDVQYTVKGWSNKRWVGKTADDYE</sequence>
<feature type="compositionally biased region" description="Basic and acidic residues" evidence="1">
    <location>
        <begin position="98"/>
        <end position="108"/>
    </location>
</feature>
<protein>
    <submittedName>
        <fullName evidence="2">Unnamed protein product</fullName>
    </submittedName>
</protein>
<comment type="caution">
    <text evidence="2">The sequence shown here is derived from an EMBL/GenBank/DDBJ whole genome shotgun (WGS) entry which is preliminary data.</text>
</comment>
<keyword evidence="3" id="KW-1185">Reference proteome</keyword>
<evidence type="ECO:0000313" key="3">
    <source>
        <dbReference type="Proteomes" id="UP001165063"/>
    </source>
</evidence>
<feature type="compositionally biased region" description="Low complexity" evidence="1">
    <location>
        <begin position="357"/>
        <end position="375"/>
    </location>
</feature>